<dbReference type="AlphaFoldDB" id="A0A220S1K1"/>
<dbReference type="RefSeq" id="WP_089035993.1">
    <property type="nucleotide sequence ID" value="NZ_CP022278.1"/>
</dbReference>
<dbReference type="OrthoDB" id="8608253at2"/>
<reference evidence="1 2" key="1">
    <citation type="submission" date="2017-06" db="EMBL/GenBank/DDBJ databases">
        <title>Neisseria chenwenguii sp. nov., isolated from the intestinal contents of Tibetan Plateau Pika in Yushu, Qinghai Province, China.</title>
        <authorList>
            <person name="Zhang G."/>
        </authorList>
    </citation>
    <scope>NUCLEOTIDE SEQUENCE [LARGE SCALE GENOMIC DNA]</scope>
    <source>
        <strain evidence="1 2">10023</strain>
    </source>
</reference>
<evidence type="ECO:0000313" key="1">
    <source>
        <dbReference type="EMBL" id="ASK27283.1"/>
    </source>
</evidence>
<sequence>MKKLWEMYKKNLIVLGNFPKNHFKAFAAICFGATFVIYAVNFILSVFIINPKYFLGNNHFLPSGVVAILSAVLVEIMM</sequence>
<dbReference type="KEGG" id="nei:BG910_05600"/>
<accession>A0A220S1K1</accession>
<proteinExistence type="predicted"/>
<name>A0A220S1K1_9NEIS</name>
<evidence type="ECO:0000313" key="2">
    <source>
        <dbReference type="Proteomes" id="UP000198238"/>
    </source>
</evidence>
<dbReference type="Proteomes" id="UP000198238">
    <property type="component" value="Chromosome"/>
</dbReference>
<protein>
    <submittedName>
        <fullName evidence="1">Uncharacterized protein</fullName>
    </submittedName>
</protein>
<gene>
    <name evidence="1" type="ORF">BG910_05600</name>
</gene>
<keyword evidence="2" id="KW-1185">Reference proteome</keyword>
<dbReference type="EMBL" id="CP022278">
    <property type="protein sequence ID" value="ASK27283.1"/>
    <property type="molecule type" value="Genomic_DNA"/>
</dbReference>
<organism evidence="1 2">
    <name type="scientific">Neisseria chenwenguii</name>
    <dbReference type="NCBI Taxonomy" id="1853278"/>
    <lineage>
        <taxon>Bacteria</taxon>
        <taxon>Pseudomonadati</taxon>
        <taxon>Pseudomonadota</taxon>
        <taxon>Betaproteobacteria</taxon>
        <taxon>Neisseriales</taxon>
        <taxon>Neisseriaceae</taxon>
        <taxon>Neisseria</taxon>
    </lineage>
</organism>